<keyword evidence="3" id="KW-1185">Reference proteome</keyword>
<dbReference type="Proteomes" id="UP001549204">
    <property type="component" value="Unassembled WGS sequence"/>
</dbReference>
<feature type="region of interest" description="Disordered" evidence="1">
    <location>
        <begin position="1"/>
        <end position="31"/>
    </location>
</feature>
<feature type="compositionally biased region" description="Basic and acidic residues" evidence="1">
    <location>
        <begin position="9"/>
        <end position="19"/>
    </location>
</feature>
<name>A0ABV2GZS7_9HYPH</name>
<evidence type="ECO:0000313" key="3">
    <source>
        <dbReference type="Proteomes" id="UP001549204"/>
    </source>
</evidence>
<accession>A0ABV2GZS7</accession>
<gene>
    <name evidence="2" type="ORF">ABID19_006859</name>
</gene>
<dbReference type="EMBL" id="JBEPMC010000023">
    <property type="protein sequence ID" value="MET3583793.1"/>
    <property type="molecule type" value="Genomic_DNA"/>
</dbReference>
<evidence type="ECO:0000256" key="1">
    <source>
        <dbReference type="SAM" id="MobiDB-lite"/>
    </source>
</evidence>
<sequence length="183" mass="19419">MLQKQSSEPAREHANRQEEAGLAGGDPPMAVGRKAAAWDDAMQMRIMKQVLAPGVQHGEQADLGAQVLGIGGDDAQGLGGGAEEQAVDECLVLLGNGGNGLRQREDDVKVLRVEKLGATILQPLRAGQRLAAGQCLSRQLLGGCAGGRIDRMLRRVRRARRSGSIAVMTRRWAVDSDASCCAR</sequence>
<proteinExistence type="predicted"/>
<reference evidence="2 3" key="1">
    <citation type="submission" date="2024-06" db="EMBL/GenBank/DDBJ databases">
        <title>Genomic Encyclopedia of Type Strains, Phase IV (KMG-IV): sequencing the most valuable type-strain genomes for metagenomic binning, comparative biology and taxonomic classification.</title>
        <authorList>
            <person name="Goeker M."/>
        </authorList>
    </citation>
    <scope>NUCLEOTIDE SEQUENCE [LARGE SCALE GENOMIC DNA]</scope>
    <source>
        <strain evidence="2 3">DSM 100022</strain>
    </source>
</reference>
<comment type="caution">
    <text evidence="2">The sequence shown here is derived from an EMBL/GenBank/DDBJ whole genome shotgun (WGS) entry which is preliminary data.</text>
</comment>
<evidence type="ECO:0000313" key="2">
    <source>
        <dbReference type="EMBL" id="MET3583793.1"/>
    </source>
</evidence>
<organism evidence="2 3">
    <name type="scientific">Mesorhizobium robiniae</name>
    <dbReference type="NCBI Taxonomy" id="559315"/>
    <lineage>
        <taxon>Bacteria</taxon>
        <taxon>Pseudomonadati</taxon>
        <taxon>Pseudomonadota</taxon>
        <taxon>Alphaproteobacteria</taxon>
        <taxon>Hyphomicrobiales</taxon>
        <taxon>Phyllobacteriaceae</taxon>
        <taxon>Mesorhizobium</taxon>
    </lineage>
</organism>
<protein>
    <submittedName>
        <fullName evidence="2">Uncharacterized protein</fullName>
    </submittedName>
</protein>